<protein>
    <submittedName>
        <fullName evidence="1">Uncharacterized protein</fullName>
    </submittedName>
</protein>
<dbReference type="AlphaFoldDB" id="A0AA40ZTY5"/>
<proteinExistence type="predicted"/>
<dbReference type="Proteomes" id="UP000698924">
    <property type="component" value="Unassembled WGS sequence"/>
</dbReference>
<organism evidence="1 2">
    <name type="scientific">Caecibacteroides pullorum</name>
    <dbReference type="NCBI Taxonomy" id="2725562"/>
    <lineage>
        <taxon>Bacteria</taxon>
        <taxon>Pseudomonadati</taxon>
        <taxon>Bacteroidota</taxon>
        <taxon>Bacteroidia</taxon>
        <taxon>Bacteroidales</taxon>
        <taxon>Bacteroidaceae</taxon>
        <taxon>Caecibacteroides</taxon>
    </lineage>
</organism>
<evidence type="ECO:0000313" key="2">
    <source>
        <dbReference type="Proteomes" id="UP000698924"/>
    </source>
</evidence>
<reference evidence="1 2" key="1">
    <citation type="journal article" date="2021" name="Sci. Rep.">
        <title>The distribution of antibiotic resistance genes in chicken gut microbiota commensals.</title>
        <authorList>
            <person name="Juricova H."/>
            <person name="Matiasovicova J."/>
            <person name="Kubasova T."/>
            <person name="Cejkova D."/>
            <person name="Rychlik I."/>
        </authorList>
    </citation>
    <scope>NUCLEOTIDE SEQUENCE [LARGE SCALE GENOMIC DNA]</scope>
    <source>
        <strain evidence="1 2">An421</strain>
    </source>
</reference>
<gene>
    <name evidence="1" type="ORF">H6D15_10115</name>
</gene>
<dbReference type="InterPro" id="IPR011050">
    <property type="entry name" value="Pectin_lyase_fold/virulence"/>
</dbReference>
<dbReference type="SUPFAM" id="SSF51126">
    <property type="entry name" value="Pectin lyase-like"/>
    <property type="match status" value="1"/>
</dbReference>
<dbReference type="Gene3D" id="2.160.20.10">
    <property type="entry name" value="Single-stranded right-handed beta-helix, Pectin lyase-like"/>
    <property type="match status" value="1"/>
</dbReference>
<name>A0AA40ZTY5_9BACT</name>
<dbReference type="RefSeq" id="WP_204972193.1">
    <property type="nucleotide sequence ID" value="NZ_JAAZTS010000015.1"/>
</dbReference>
<accession>A0AA40ZTY5</accession>
<dbReference type="EMBL" id="JACJMO010000015">
    <property type="protein sequence ID" value="MBM6857948.1"/>
    <property type="molecule type" value="Genomic_DNA"/>
</dbReference>
<keyword evidence="2" id="KW-1185">Reference proteome</keyword>
<sequence>MERNEWKGWRTTVCLMLVSCVVALSASHGGFRNVTIDNIEVYDTFRSAIAIETVDGGGLENVRVTRVQARNTGNPLFIRLGHRAGEKPGYLRNIYIGQMKVEVPFGRPDEDYDLRGPAVTFFHNPIPSSVTGIPGSQVENVVIEDVEIRYPGRATKGMAYVPLWRLDAVPEAVEEYPEFIFCLLCCRRTACLSGRSDRCGAAR</sequence>
<dbReference type="InterPro" id="IPR012334">
    <property type="entry name" value="Pectin_lyas_fold"/>
</dbReference>
<comment type="caution">
    <text evidence="1">The sequence shown here is derived from an EMBL/GenBank/DDBJ whole genome shotgun (WGS) entry which is preliminary data.</text>
</comment>
<evidence type="ECO:0000313" key="1">
    <source>
        <dbReference type="EMBL" id="MBM6857948.1"/>
    </source>
</evidence>